<evidence type="ECO:0000256" key="2">
    <source>
        <dbReference type="ARBA" id="ARBA00023239"/>
    </source>
</evidence>
<dbReference type="Proteomes" id="UP000646365">
    <property type="component" value="Unassembled WGS sequence"/>
</dbReference>
<dbReference type="Pfam" id="PF00701">
    <property type="entry name" value="DHDPS"/>
    <property type="match status" value="1"/>
</dbReference>
<accession>A0A8J2YWZ7</accession>
<dbReference type="PIRSF" id="PIRSF001365">
    <property type="entry name" value="DHDPS"/>
    <property type="match status" value="1"/>
</dbReference>
<evidence type="ECO:0000313" key="5">
    <source>
        <dbReference type="Proteomes" id="UP000646365"/>
    </source>
</evidence>
<dbReference type="SUPFAM" id="SSF51569">
    <property type="entry name" value="Aldolase"/>
    <property type="match status" value="1"/>
</dbReference>
<dbReference type="InterPro" id="IPR002220">
    <property type="entry name" value="DapA-like"/>
</dbReference>
<dbReference type="RefSeq" id="WP_189049135.1">
    <property type="nucleotide sequence ID" value="NZ_BMJQ01000011.1"/>
</dbReference>
<dbReference type="PRINTS" id="PR00146">
    <property type="entry name" value="DHPICSNTHASE"/>
</dbReference>
<dbReference type="PANTHER" id="PTHR12128:SF66">
    <property type="entry name" value="4-HYDROXY-2-OXOGLUTARATE ALDOLASE, MITOCHONDRIAL"/>
    <property type="match status" value="1"/>
</dbReference>
<proteinExistence type="inferred from homology"/>
<dbReference type="GO" id="GO:0005829">
    <property type="term" value="C:cytosol"/>
    <property type="evidence" value="ECO:0007669"/>
    <property type="project" value="TreeGrafter"/>
</dbReference>
<reference evidence="4" key="2">
    <citation type="submission" date="2020-09" db="EMBL/GenBank/DDBJ databases">
        <authorList>
            <person name="Sun Q."/>
            <person name="Zhou Y."/>
        </authorList>
    </citation>
    <scope>NUCLEOTIDE SEQUENCE</scope>
    <source>
        <strain evidence="4">CGMCC 1.15725</strain>
    </source>
</reference>
<dbReference type="AlphaFoldDB" id="A0A8J2YWZ7"/>
<dbReference type="Gene3D" id="3.20.20.70">
    <property type="entry name" value="Aldolase class I"/>
    <property type="match status" value="1"/>
</dbReference>
<keyword evidence="2 3" id="KW-0456">Lyase</keyword>
<dbReference type="SMART" id="SM01130">
    <property type="entry name" value="DHDPS"/>
    <property type="match status" value="1"/>
</dbReference>
<reference evidence="4" key="1">
    <citation type="journal article" date="2014" name="Int. J. Syst. Evol. Microbiol.">
        <title>Complete genome sequence of Corynebacterium casei LMG S-19264T (=DSM 44701T), isolated from a smear-ripened cheese.</title>
        <authorList>
            <consortium name="US DOE Joint Genome Institute (JGI-PGF)"/>
            <person name="Walter F."/>
            <person name="Albersmeier A."/>
            <person name="Kalinowski J."/>
            <person name="Ruckert C."/>
        </authorList>
    </citation>
    <scope>NUCLEOTIDE SEQUENCE</scope>
    <source>
        <strain evidence="4">CGMCC 1.15725</strain>
    </source>
</reference>
<comment type="similarity">
    <text evidence="1 3">Belongs to the DapA family.</text>
</comment>
<comment type="caution">
    <text evidence="4">The sequence shown here is derived from an EMBL/GenBank/DDBJ whole genome shotgun (WGS) entry which is preliminary data.</text>
</comment>
<dbReference type="CDD" id="cd00408">
    <property type="entry name" value="DHDPS-like"/>
    <property type="match status" value="1"/>
</dbReference>
<name>A0A8J2YWZ7_9PROT</name>
<keyword evidence="5" id="KW-1185">Reference proteome</keyword>
<protein>
    <submittedName>
        <fullName evidence="4">Dihydrodipicolinate synthase family protein</fullName>
    </submittedName>
</protein>
<evidence type="ECO:0000256" key="3">
    <source>
        <dbReference type="PIRNR" id="PIRNR001365"/>
    </source>
</evidence>
<evidence type="ECO:0000256" key="1">
    <source>
        <dbReference type="ARBA" id="ARBA00007592"/>
    </source>
</evidence>
<gene>
    <name evidence="4" type="ORF">GCM10011611_40470</name>
</gene>
<sequence>MPLIDETARGVYIIAATPFTDAGALDLASADRLIESYLAAGVDGVTILGVFGEAPKLSNEESLTFAKRVLARIDGRVPVVVGVSAPGMDVMRDFTKTVMDLGAAGAMVAPLTGLKTDDQIYGYYAQVTAALGSTPIVLQDYPQTTQVTMAPSLINRLFHDFPSLKILKHEETPGLKKITLVRADEAAGNRRRVSILVGNGAMHLPLELHRGVDGANTGFAFAEMLVDVVRLFHAGEKERAEDLYDIYLPLVRYENQPGLGLAIRKEVLRRRGLIGSAKVRSPGPSLDKHDHAELDHLLARLDRAKRERGF</sequence>
<evidence type="ECO:0000313" key="4">
    <source>
        <dbReference type="EMBL" id="GGF30284.1"/>
    </source>
</evidence>
<dbReference type="PANTHER" id="PTHR12128">
    <property type="entry name" value="DIHYDRODIPICOLINATE SYNTHASE"/>
    <property type="match status" value="1"/>
</dbReference>
<organism evidence="4 5">
    <name type="scientific">Aliidongia dinghuensis</name>
    <dbReference type="NCBI Taxonomy" id="1867774"/>
    <lineage>
        <taxon>Bacteria</taxon>
        <taxon>Pseudomonadati</taxon>
        <taxon>Pseudomonadota</taxon>
        <taxon>Alphaproteobacteria</taxon>
        <taxon>Rhodospirillales</taxon>
        <taxon>Dongiaceae</taxon>
        <taxon>Aliidongia</taxon>
    </lineage>
</organism>
<dbReference type="EMBL" id="BMJQ01000011">
    <property type="protein sequence ID" value="GGF30284.1"/>
    <property type="molecule type" value="Genomic_DNA"/>
</dbReference>
<dbReference type="InterPro" id="IPR013785">
    <property type="entry name" value="Aldolase_TIM"/>
</dbReference>
<dbReference type="GO" id="GO:0008840">
    <property type="term" value="F:4-hydroxy-tetrahydrodipicolinate synthase activity"/>
    <property type="evidence" value="ECO:0007669"/>
    <property type="project" value="TreeGrafter"/>
</dbReference>